<feature type="region of interest" description="Disordered" evidence="1">
    <location>
        <begin position="1"/>
        <end position="24"/>
    </location>
</feature>
<proteinExistence type="predicted"/>
<name>A0A0V0GJ44_SOLCH</name>
<reference evidence="2" key="1">
    <citation type="submission" date="2015-12" db="EMBL/GenBank/DDBJ databases">
        <title>Gene expression during late stages of embryo sac development: a critical building block for successful pollen-pistil interactions.</title>
        <authorList>
            <person name="Liu Y."/>
            <person name="Joly V."/>
            <person name="Sabar M."/>
            <person name="Matton D.P."/>
        </authorList>
    </citation>
    <scope>NUCLEOTIDE SEQUENCE</scope>
</reference>
<dbReference type="AlphaFoldDB" id="A0A0V0GJ44"/>
<protein>
    <submittedName>
        <fullName evidence="2">Putative ovule protein</fullName>
    </submittedName>
</protein>
<sequence length="99" mass="11331">MTARKTKASTRETHPPCGTLVNAEDRYTPSMNQKNRRKQVARTMFLCHTKIMTSVVRNVVINILVMQARPYAFPIKIVSWNPTATESVRIIRIQFISGI</sequence>
<dbReference type="EMBL" id="GEDG01037252">
    <property type="protein sequence ID" value="JAP08242.1"/>
    <property type="molecule type" value="Transcribed_RNA"/>
</dbReference>
<evidence type="ECO:0000313" key="2">
    <source>
        <dbReference type="EMBL" id="JAP08242.1"/>
    </source>
</evidence>
<accession>A0A0V0GJ44</accession>
<evidence type="ECO:0000256" key="1">
    <source>
        <dbReference type="SAM" id="MobiDB-lite"/>
    </source>
</evidence>
<organism evidence="2">
    <name type="scientific">Solanum chacoense</name>
    <name type="common">Chaco potato</name>
    <dbReference type="NCBI Taxonomy" id="4108"/>
    <lineage>
        <taxon>Eukaryota</taxon>
        <taxon>Viridiplantae</taxon>
        <taxon>Streptophyta</taxon>
        <taxon>Embryophyta</taxon>
        <taxon>Tracheophyta</taxon>
        <taxon>Spermatophyta</taxon>
        <taxon>Magnoliopsida</taxon>
        <taxon>eudicotyledons</taxon>
        <taxon>Gunneridae</taxon>
        <taxon>Pentapetalae</taxon>
        <taxon>asterids</taxon>
        <taxon>lamiids</taxon>
        <taxon>Solanales</taxon>
        <taxon>Solanaceae</taxon>
        <taxon>Solanoideae</taxon>
        <taxon>Solaneae</taxon>
        <taxon>Solanum</taxon>
    </lineage>
</organism>